<evidence type="ECO:0000256" key="5">
    <source>
        <dbReference type="ARBA" id="ARBA00022553"/>
    </source>
</evidence>
<evidence type="ECO:0000256" key="11">
    <source>
        <dbReference type="ARBA" id="ARBA00023136"/>
    </source>
</evidence>
<reference evidence="15 16" key="1">
    <citation type="submission" date="2024-09" db="EMBL/GenBank/DDBJ databases">
        <authorList>
            <person name="Sun Q."/>
            <person name="Mori K."/>
        </authorList>
    </citation>
    <scope>NUCLEOTIDE SEQUENCE [LARGE SCALE GENOMIC DNA]</scope>
    <source>
        <strain evidence="15 16">CCM 7228</strain>
    </source>
</reference>
<keyword evidence="6" id="KW-0808">Transferase</keyword>
<keyword evidence="5" id="KW-0597">Phosphoprotein</keyword>
<evidence type="ECO:0000256" key="6">
    <source>
        <dbReference type="ARBA" id="ARBA00022679"/>
    </source>
</evidence>
<dbReference type="Gene3D" id="3.30.450.20">
    <property type="entry name" value="PAS domain"/>
    <property type="match status" value="1"/>
</dbReference>
<dbReference type="PANTHER" id="PTHR43065:SF10">
    <property type="entry name" value="PEROXIDE STRESS-ACTIVATED HISTIDINE KINASE MAK3"/>
    <property type="match status" value="1"/>
</dbReference>
<dbReference type="PANTHER" id="PTHR43065">
    <property type="entry name" value="SENSOR HISTIDINE KINASE"/>
    <property type="match status" value="1"/>
</dbReference>
<dbReference type="Pfam" id="PF02518">
    <property type="entry name" value="HATPase_c"/>
    <property type="match status" value="1"/>
</dbReference>
<evidence type="ECO:0000313" key="15">
    <source>
        <dbReference type="EMBL" id="MFC0272918.1"/>
    </source>
</evidence>
<dbReference type="InterPro" id="IPR003660">
    <property type="entry name" value="HAMP_dom"/>
</dbReference>
<keyword evidence="7" id="KW-0547">Nucleotide-binding</keyword>
<dbReference type="InterPro" id="IPR003594">
    <property type="entry name" value="HATPase_dom"/>
</dbReference>
<dbReference type="SUPFAM" id="SSF55874">
    <property type="entry name" value="ATPase domain of HSP90 chaperone/DNA topoisomerase II/histidine kinase"/>
    <property type="match status" value="1"/>
</dbReference>
<dbReference type="SMART" id="SM00304">
    <property type="entry name" value="HAMP"/>
    <property type="match status" value="1"/>
</dbReference>
<dbReference type="GO" id="GO:0005524">
    <property type="term" value="F:ATP binding"/>
    <property type="evidence" value="ECO:0007669"/>
    <property type="project" value="UniProtKB-KW"/>
</dbReference>
<dbReference type="CDD" id="cd06225">
    <property type="entry name" value="HAMP"/>
    <property type="match status" value="1"/>
</dbReference>
<feature type="transmembrane region" description="Helical" evidence="12">
    <location>
        <begin position="184"/>
        <end position="203"/>
    </location>
</feature>
<proteinExistence type="predicted"/>
<evidence type="ECO:0000256" key="1">
    <source>
        <dbReference type="ARBA" id="ARBA00000085"/>
    </source>
</evidence>
<dbReference type="InterPro" id="IPR036890">
    <property type="entry name" value="HATPase_C_sf"/>
</dbReference>
<keyword evidence="9 15" id="KW-0067">ATP-binding</keyword>
<dbReference type="EC" id="2.7.13.3" evidence="3"/>
<keyword evidence="8" id="KW-0418">Kinase</keyword>
<keyword evidence="12" id="KW-0812">Transmembrane</keyword>
<organism evidence="15 16">
    <name type="scientific">Metabacillus herbersteinensis</name>
    <dbReference type="NCBI Taxonomy" id="283816"/>
    <lineage>
        <taxon>Bacteria</taxon>
        <taxon>Bacillati</taxon>
        <taxon>Bacillota</taxon>
        <taxon>Bacilli</taxon>
        <taxon>Bacillales</taxon>
        <taxon>Bacillaceae</taxon>
        <taxon>Metabacillus</taxon>
    </lineage>
</organism>
<feature type="domain" description="Histidine kinase" evidence="13">
    <location>
        <begin position="389"/>
        <end position="593"/>
    </location>
</feature>
<dbReference type="SUPFAM" id="SSF47384">
    <property type="entry name" value="Homodimeric domain of signal transducing histidine kinase"/>
    <property type="match status" value="1"/>
</dbReference>
<keyword evidence="4" id="KW-1003">Cell membrane</keyword>
<dbReference type="InterPro" id="IPR036097">
    <property type="entry name" value="HisK_dim/P_sf"/>
</dbReference>
<keyword evidence="16" id="KW-1185">Reference proteome</keyword>
<evidence type="ECO:0000256" key="8">
    <source>
        <dbReference type="ARBA" id="ARBA00022777"/>
    </source>
</evidence>
<dbReference type="CDD" id="cd00075">
    <property type="entry name" value="HATPase"/>
    <property type="match status" value="1"/>
</dbReference>
<evidence type="ECO:0000256" key="3">
    <source>
        <dbReference type="ARBA" id="ARBA00012438"/>
    </source>
</evidence>
<dbReference type="SMART" id="SM00388">
    <property type="entry name" value="HisKA"/>
    <property type="match status" value="1"/>
</dbReference>
<dbReference type="SMART" id="SM00387">
    <property type="entry name" value="HATPase_c"/>
    <property type="match status" value="1"/>
</dbReference>
<dbReference type="InterPro" id="IPR004358">
    <property type="entry name" value="Sig_transdc_His_kin-like_C"/>
</dbReference>
<dbReference type="Proteomes" id="UP001589854">
    <property type="component" value="Unassembled WGS sequence"/>
</dbReference>
<dbReference type="InterPro" id="IPR003661">
    <property type="entry name" value="HisK_dim/P_dom"/>
</dbReference>
<gene>
    <name evidence="15" type="ORF">ACFFIX_15935</name>
</gene>
<evidence type="ECO:0000313" key="16">
    <source>
        <dbReference type="Proteomes" id="UP001589854"/>
    </source>
</evidence>
<dbReference type="Gene3D" id="6.10.340.10">
    <property type="match status" value="1"/>
</dbReference>
<evidence type="ECO:0000256" key="4">
    <source>
        <dbReference type="ARBA" id="ARBA00022475"/>
    </source>
</evidence>
<protein>
    <recommendedName>
        <fullName evidence="3">histidine kinase</fullName>
        <ecNumber evidence="3">2.7.13.3</ecNumber>
    </recommendedName>
</protein>
<accession>A0ABV6GGX2</accession>
<dbReference type="CDD" id="cd00082">
    <property type="entry name" value="HisKA"/>
    <property type="match status" value="1"/>
</dbReference>
<evidence type="ECO:0000259" key="14">
    <source>
        <dbReference type="PROSITE" id="PS50885"/>
    </source>
</evidence>
<dbReference type="SUPFAM" id="SSF158472">
    <property type="entry name" value="HAMP domain-like"/>
    <property type="match status" value="1"/>
</dbReference>
<keyword evidence="11 12" id="KW-0472">Membrane</keyword>
<evidence type="ECO:0000259" key="13">
    <source>
        <dbReference type="PROSITE" id="PS50109"/>
    </source>
</evidence>
<comment type="subcellular location">
    <subcellularLocation>
        <location evidence="2">Cell membrane</location>
        <topology evidence="2">Multi-pass membrane protein</topology>
    </subcellularLocation>
</comment>
<evidence type="ECO:0000256" key="2">
    <source>
        <dbReference type="ARBA" id="ARBA00004651"/>
    </source>
</evidence>
<dbReference type="Pfam" id="PF00672">
    <property type="entry name" value="HAMP"/>
    <property type="match status" value="1"/>
</dbReference>
<comment type="catalytic activity">
    <reaction evidence="1">
        <text>ATP + protein L-histidine = ADP + protein N-phospho-L-histidine.</text>
        <dbReference type="EC" id="2.7.13.3"/>
    </reaction>
</comment>
<evidence type="ECO:0000256" key="10">
    <source>
        <dbReference type="ARBA" id="ARBA00023012"/>
    </source>
</evidence>
<dbReference type="Gene3D" id="3.30.565.10">
    <property type="entry name" value="Histidine kinase-like ATPase, C-terminal domain"/>
    <property type="match status" value="1"/>
</dbReference>
<dbReference type="Pfam" id="PF00512">
    <property type="entry name" value="HisKA"/>
    <property type="match status" value="1"/>
</dbReference>
<dbReference type="EMBL" id="JBHLVO010000014">
    <property type="protein sequence ID" value="MFC0272918.1"/>
    <property type="molecule type" value="Genomic_DNA"/>
</dbReference>
<keyword evidence="12" id="KW-1133">Transmembrane helix</keyword>
<dbReference type="PRINTS" id="PR00344">
    <property type="entry name" value="BCTRLSENSOR"/>
</dbReference>
<feature type="domain" description="HAMP" evidence="14">
    <location>
        <begin position="207"/>
        <end position="259"/>
    </location>
</feature>
<dbReference type="RefSeq" id="WP_378935704.1">
    <property type="nucleotide sequence ID" value="NZ_JBHLVO010000014.1"/>
</dbReference>
<evidence type="ECO:0000256" key="12">
    <source>
        <dbReference type="SAM" id="Phobius"/>
    </source>
</evidence>
<sequence length="594" mass="68011">MKRYTHKLSFRTKILTILLLITLLLSGFSLILVQSIDEMSTVSQKIEDNNIPELVWLSYWEEELNTKEYLVKTYVADDFCCNFIERYYTYKLEDYKSLDEELTLPPKSLENVQTSIELLDFKIMNNVQGLLLYGDKEAARRYIESEYQPHLDEIKKDLDAREEEVFSSLSAHSRKFPVIIKESLWLLLLLTAGAIGLSIYFSFRISANLTKPIENMIDKVDDIATGSYGLRIPNTNQLELNSLTTSINEMSLRLKDSFYTIINDKIYREQILDSLPAGIITIDNSANFSINTAAKTLLKIENEQGIEIHRASGENQSFWEIFNSKVICQNVKVPFEDKHLLVSQTQLFDQSNEVIGRIFYFIDITETDSLEKRIHHSQKLAFVGEMAAGAAHEIRNPLAVIHGFLSLMNQSITDEELSKYHLPLVMKEIERINSIIEDMLLLSRPGAPIVRKTLMEDITKDILPLIIQSSNKKIDFTIDLDQVPLNVDVKQMKQVFHNLIRNCIEALKHKGHISIKSKIEDDYYHIFISDNGTGIPIEIKQSIYDPFLSSKEGGTGLGLTIVQRIIENHRGSIELVSSSEKGTTFKMSLPINER</sequence>
<dbReference type="PROSITE" id="PS50885">
    <property type="entry name" value="HAMP"/>
    <property type="match status" value="1"/>
</dbReference>
<comment type="caution">
    <text evidence="15">The sequence shown here is derived from an EMBL/GenBank/DDBJ whole genome shotgun (WGS) entry which is preliminary data.</text>
</comment>
<evidence type="ECO:0000256" key="9">
    <source>
        <dbReference type="ARBA" id="ARBA00022840"/>
    </source>
</evidence>
<name>A0ABV6GGX2_9BACI</name>
<keyword evidence="10" id="KW-0902">Two-component regulatory system</keyword>
<dbReference type="Gene3D" id="1.10.287.130">
    <property type="match status" value="1"/>
</dbReference>
<dbReference type="InterPro" id="IPR005467">
    <property type="entry name" value="His_kinase_dom"/>
</dbReference>
<dbReference type="PROSITE" id="PS50109">
    <property type="entry name" value="HIS_KIN"/>
    <property type="match status" value="1"/>
</dbReference>
<evidence type="ECO:0000256" key="7">
    <source>
        <dbReference type="ARBA" id="ARBA00022741"/>
    </source>
</evidence>